<organism evidence="2 3">
    <name type="scientific">Vitreoscilla filiformis</name>
    <dbReference type="NCBI Taxonomy" id="63"/>
    <lineage>
        <taxon>Bacteria</taxon>
        <taxon>Pseudomonadati</taxon>
        <taxon>Pseudomonadota</taxon>
        <taxon>Betaproteobacteria</taxon>
        <taxon>Neisseriales</taxon>
        <taxon>Neisseriaceae</taxon>
        <taxon>Vitreoscilla</taxon>
    </lineage>
</organism>
<feature type="region of interest" description="Disordered" evidence="1">
    <location>
        <begin position="99"/>
        <end position="119"/>
    </location>
</feature>
<evidence type="ECO:0000313" key="2">
    <source>
        <dbReference type="EMBL" id="ASM77835.1"/>
    </source>
</evidence>
<evidence type="ECO:0000313" key="3">
    <source>
        <dbReference type="Proteomes" id="UP000199729"/>
    </source>
</evidence>
<gene>
    <name evidence="2" type="ORF">VITFI_CDS2057</name>
</gene>
<dbReference type="KEGG" id="vff:VITFI_CDS2057"/>
<evidence type="ECO:0000256" key="1">
    <source>
        <dbReference type="SAM" id="MobiDB-lite"/>
    </source>
</evidence>
<feature type="region of interest" description="Disordered" evidence="1">
    <location>
        <begin position="37"/>
        <end position="56"/>
    </location>
</feature>
<protein>
    <submittedName>
        <fullName evidence="2">Uncharacterized protein</fullName>
    </submittedName>
</protein>
<sequence length="119" mass="12001">MMGLAMEKEIIYPRLRMGLQTGLLGLVLSVAPLSHAQESPLPDDGAKAPPSAPTENSLTARLTASCLAGATVGTFVFPGVGSAAGCVIGSGLALIFRPSTPTDPALKSSPEPTTTPTPS</sequence>
<dbReference type="EMBL" id="CP022423">
    <property type="protein sequence ID" value="ASM77835.1"/>
    <property type="molecule type" value="Genomic_DNA"/>
</dbReference>
<dbReference type="Proteomes" id="UP000199729">
    <property type="component" value="Chromosome"/>
</dbReference>
<reference evidence="2 3" key="1">
    <citation type="submission" date="2017-07" db="EMBL/GenBank/DDBJ databases">
        <title>Complete Genome Sequence of the cosmetic ferment Vitreoscilla filiformis (ATCC15551).</title>
        <authorList>
            <person name="Contreras S."/>
            <person name="Sagory-Zalkind P."/>
            <person name="Blanquart H."/>
            <person name="Iltis A."/>
            <person name="Morand S.C."/>
        </authorList>
    </citation>
    <scope>NUCLEOTIDE SEQUENCE [LARGE SCALE GENOMIC DNA]</scope>
    <source>
        <strain evidence="2 3">ATCC 15551</strain>
    </source>
</reference>
<keyword evidence="3" id="KW-1185">Reference proteome</keyword>
<name>A0A221KFT7_VITFI</name>
<proteinExistence type="predicted"/>
<accession>A0A221KFT7</accession>
<dbReference type="AlphaFoldDB" id="A0A221KFT7"/>